<evidence type="ECO:0000256" key="8">
    <source>
        <dbReference type="ARBA" id="ARBA00023136"/>
    </source>
</evidence>
<dbReference type="Proteomes" id="UP000682892">
    <property type="component" value="Unassembled WGS sequence"/>
</dbReference>
<dbReference type="GO" id="GO:0005743">
    <property type="term" value="C:mitochondrial inner membrane"/>
    <property type="evidence" value="ECO:0007669"/>
    <property type="project" value="UniProtKB-SubCell"/>
</dbReference>
<dbReference type="PANTHER" id="PTHR31586">
    <property type="entry name" value="CYTOCHROME C OXIDASE PROTEIN 20"/>
    <property type="match status" value="1"/>
</dbReference>
<comment type="similarity">
    <text evidence="2">Belongs to the COX20 family.</text>
</comment>
<dbReference type="PANTHER" id="PTHR31586:SF1">
    <property type="entry name" value="CYTOCHROME C OXIDASE ASSEMBLY PROTEIN COX20, MITOCHONDRIAL"/>
    <property type="match status" value="1"/>
</dbReference>
<keyword evidence="6 9" id="KW-1133">Transmembrane helix</keyword>
<dbReference type="KEGG" id="aag:5564525"/>
<dbReference type="OrthoDB" id="14603at2759"/>
<evidence type="ECO:0000313" key="11">
    <source>
        <dbReference type="Proteomes" id="UP000682892"/>
    </source>
</evidence>
<keyword evidence="4 9" id="KW-0812">Transmembrane</keyword>
<dbReference type="PRINTS" id="PR02049">
    <property type="entry name" value="PROTEINF36A"/>
</dbReference>
<evidence type="ECO:0000256" key="9">
    <source>
        <dbReference type="SAM" id="Phobius"/>
    </source>
</evidence>
<dbReference type="GO" id="GO:0033617">
    <property type="term" value="P:mitochondrial respiratory chain complex IV assembly"/>
    <property type="evidence" value="ECO:0007669"/>
    <property type="project" value="InterPro"/>
</dbReference>
<gene>
    <name evidence="10" type="ORF">AaeL_AAEL014492</name>
</gene>
<evidence type="ECO:0000256" key="4">
    <source>
        <dbReference type="ARBA" id="ARBA00022692"/>
    </source>
</evidence>
<evidence type="ECO:0000256" key="2">
    <source>
        <dbReference type="ARBA" id="ARBA00009575"/>
    </source>
</evidence>
<keyword evidence="5" id="KW-0999">Mitochondrion inner membrane</keyword>
<reference evidence="10" key="1">
    <citation type="submission" date="2005-10" db="EMBL/GenBank/DDBJ databases">
        <authorList>
            <person name="Loftus B.J."/>
            <person name="Nene V.M."/>
            <person name="Hannick L.I."/>
            <person name="Bidwell S."/>
            <person name="Haas B."/>
            <person name="Amedeo P."/>
            <person name="Orvis J."/>
            <person name="Wortman J.R."/>
            <person name="White O.R."/>
            <person name="Salzberg S."/>
            <person name="Shumway M."/>
            <person name="Koo H."/>
            <person name="Zhao Y."/>
            <person name="Holmes M."/>
            <person name="Miller J."/>
            <person name="Schatz M."/>
            <person name="Pop M."/>
            <person name="Pai G."/>
            <person name="Utterback T."/>
            <person name="Rogers Y.-H."/>
            <person name="Kravitz S."/>
            <person name="Fraser C.M."/>
        </authorList>
    </citation>
    <scope>NUCLEOTIDE SEQUENCE</scope>
    <source>
        <strain evidence="10">Liverpool</strain>
    </source>
</reference>
<evidence type="ECO:0000313" key="10">
    <source>
        <dbReference type="EMBL" id="EAT33244.1"/>
    </source>
</evidence>
<comment type="subcellular location">
    <subcellularLocation>
        <location evidence="1">Mitochondrion inner membrane</location>
    </subcellularLocation>
</comment>
<protein>
    <recommendedName>
        <fullName evidence="3">Cytochrome c oxidase assembly protein COX20, mitochondrial</fullName>
    </recommendedName>
</protein>
<evidence type="ECO:0000256" key="1">
    <source>
        <dbReference type="ARBA" id="ARBA00004273"/>
    </source>
</evidence>
<proteinExistence type="inferred from homology"/>
<dbReference type="OMA" id="VSQIPCF"/>
<evidence type="ECO:0000256" key="3">
    <source>
        <dbReference type="ARBA" id="ARBA00017689"/>
    </source>
</evidence>
<reference evidence="10" key="3">
    <citation type="submission" date="2012-09" db="EMBL/GenBank/DDBJ databases">
        <authorList>
            <consortium name="VectorBase"/>
        </authorList>
    </citation>
    <scope>NUCLEOTIDE SEQUENCE</scope>
    <source>
        <strain evidence="10">Liverpool</strain>
    </source>
</reference>
<dbReference type="HOGENOM" id="CLU_101495_1_0_1"/>
<reference evidence="10" key="2">
    <citation type="journal article" date="2007" name="Science">
        <title>Genome sequence of Aedes aegypti, a major arbovirus vector.</title>
        <authorList>
            <person name="Nene V."/>
            <person name="Wortman J.R."/>
            <person name="Lawson D."/>
            <person name="Haas B."/>
            <person name="Kodira C."/>
            <person name="Tu Z.J."/>
            <person name="Loftus B."/>
            <person name="Xi Z."/>
            <person name="Megy K."/>
            <person name="Grabherr M."/>
            <person name="Ren Q."/>
            <person name="Zdobnov E.M."/>
            <person name="Lobo N.F."/>
            <person name="Campbell K.S."/>
            <person name="Brown S.E."/>
            <person name="Bonaldo M.F."/>
            <person name="Zhu J."/>
            <person name="Sinkins S.P."/>
            <person name="Hogenkamp D.G."/>
            <person name="Amedeo P."/>
            <person name="Arensburger P."/>
            <person name="Atkinson P.W."/>
            <person name="Bidwell S."/>
            <person name="Biedler J."/>
            <person name="Birney E."/>
            <person name="Bruggner R.V."/>
            <person name="Costas J."/>
            <person name="Coy M.R."/>
            <person name="Crabtree J."/>
            <person name="Crawford M."/>
            <person name="Debruyn B."/>
            <person name="Decaprio D."/>
            <person name="Eiglmeier K."/>
            <person name="Eisenstadt E."/>
            <person name="El-Dorry H."/>
            <person name="Gelbart W.M."/>
            <person name="Gomes S.L."/>
            <person name="Hammond M."/>
            <person name="Hannick L.I."/>
            <person name="Hogan J.R."/>
            <person name="Holmes M.H."/>
            <person name="Jaffe D."/>
            <person name="Johnston J.S."/>
            <person name="Kennedy R.C."/>
            <person name="Koo H."/>
            <person name="Kravitz S."/>
            <person name="Kriventseva E.V."/>
            <person name="Kulp D."/>
            <person name="Labutti K."/>
            <person name="Lee E."/>
            <person name="Li S."/>
            <person name="Lovin D.D."/>
            <person name="Mao C."/>
            <person name="Mauceli E."/>
            <person name="Menck C.F."/>
            <person name="Miller J.R."/>
            <person name="Montgomery P."/>
            <person name="Mori A."/>
            <person name="Nascimento A.L."/>
            <person name="Naveira H.F."/>
            <person name="Nusbaum C."/>
            <person name="O'leary S."/>
            <person name="Orvis J."/>
            <person name="Pertea M."/>
            <person name="Quesneville H."/>
            <person name="Reidenbach K.R."/>
            <person name="Rogers Y.H."/>
            <person name="Roth C.W."/>
            <person name="Schneider J.R."/>
            <person name="Schatz M."/>
            <person name="Shumway M."/>
            <person name="Stanke M."/>
            <person name="Stinson E.O."/>
            <person name="Tubio J.M."/>
            <person name="Vanzee J.P."/>
            <person name="Verjovski-Almeida S."/>
            <person name="Werner D."/>
            <person name="White O."/>
            <person name="Wyder S."/>
            <person name="Zeng Q."/>
            <person name="Zhao Q."/>
            <person name="Zhao Y."/>
            <person name="Hill C.A."/>
            <person name="Raikhel A.S."/>
            <person name="Soares M.B."/>
            <person name="Knudson D.L."/>
            <person name="Lee N.H."/>
            <person name="Galagan J."/>
            <person name="Salzberg S.L."/>
            <person name="Paulsen I.T."/>
            <person name="Dimopoulos G."/>
            <person name="Collins F.H."/>
            <person name="Birren B."/>
            <person name="Fraser-Liggett C.M."/>
            <person name="Severson D.W."/>
        </authorList>
    </citation>
    <scope>NUCLEOTIDE SEQUENCE [LARGE SCALE GENOMIC DNA]</scope>
    <source>
        <strain evidence="10">Liverpool</strain>
    </source>
</reference>
<evidence type="ECO:0000256" key="7">
    <source>
        <dbReference type="ARBA" id="ARBA00023128"/>
    </source>
</evidence>
<keyword evidence="8 9" id="KW-0472">Membrane</keyword>
<dbReference type="InterPro" id="IPR022533">
    <property type="entry name" value="Cox20"/>
</dbReference>
<sequence length="124" mass="14131">MANKKVDFDSLVPIEPDSAPNKGIVLFGKDLSQIPCFRNSFLYGISIGIGVGFLAFMKTSRPQLSSHIGFGTFCGTVFCYWFPCRYKWSKDEKEAEVLKRLMQQQVMYEGTEKERELDRKAESA</sequence>
<dbReference type="EMBL" id="CH478315">
    <property type="protein sequence ID" value="EAT33244.1"/>
    <property type="molecule type" value="Genomic_DNA"/>
</dbReference>
<dbReference type="Pfam" id="PF12597">
    <property type="entry name" value="Cox20"/>
    <property type="match status" value="1"/>
</dbReference>
<name>A0A1S4G2E1_AEDAE</name>
<evidence type="ECO:0000256" key="5">
    <source>
        <dbReference type="ARBA" id="ARBA00022792"/>
    </source>
</evidence>
<accession>A0A1S4G2E1</accession>
<feature type="transmembrane region" description="Helical" evidence="9">
    <location>
        <begin position="64"/>
        <end position="83"/>
    </location>
</feature>
<organism evidence="10 11">
    <name type="scientific">Aedes aegypti</name>
    <name type="common">Yellowfever mosquito</name>
    <name type="synonym">Culex aegypti</name>
    <dbReference type="NCBI Taxonomy" id="7159"/>
    <lineage>
        <taxon>Eukaryota</taxon>
        <taxon>Metazoa</taxon>
        <taxon>Ecdysozoa</taxon>
        <taxon>Arthropoda</taxon>
        <taxon>Hexapoda</taxon>
        <taxon>Insecta</taxon>
        <taxon>Pterygota</taxon>
        <taxon>Neoptera</taxon>
        <taxon>Endopterygota</taxon>
        <taxon>Diptera</taxon>
        <taxon>Nematocera</taxon>
        <taxon>Culicoidea</taxon>
        <taxon>Culicidae</taxon>
        <taxon>Culicinae</taxon>
        <taxon>Aedini</taxon>
        <taxon>Aedes</taxon>
        <taxon>Stegomyia</taxon>
    </lineage>
</organism>
<dbReference type="AlphaFoldDB" id="A0A1S4G2E1"/>
<keyword evidence="7" id="KW-0496">Mitochondrion</keyword>
<feature type="transmembrane region" description="Helical" evidence="9">
    <location>
        <begin position="41"/>
        <end position="58"/>
    </location>
</feature>
<evidence type="ECO:0000256" key="6">
    <source>
        <dbReference type="ARBA" id="ARBA00022989"/>
    </source>
</evidence>